<feature type="region of interest" description="Disordered" evidence="1">
    <location>
        <begin position="493"/>
        <end position="718"/>
    </location>
</feature>
<dbReference type="InterPro" id="IPR036867">
    <property type="entry name" value="R3H_dom_sf"/>
</dbReference>
<dbReference type="PANTHER" id="PTHR15672:SF8">
    <property type="entry name" value="PROTEIN ENCORE"/>
    <property type="match status" value="1"/>
</dbReference>
<feature type="compositionally biased region" description="Pro residues" evidence="1">
    <location>
        <begin position="429"/>
        <end position="456"/>
    </location>
</feature>
<evidence type="ECO:0000313" key="4">
    <source>
        <dbReference type="Proteomes" id="UP001385951"/>
    </source>
</evidence>
<feature type="domain" description="SUZ" evidence="2">
    <location>
        <begin position="147"/>
        <end position="242"/>
    </location>
</feature>
<feature type="compositionally biased region" description="Polar residues" evidence="1">
    <location>
        <begin position="317"/>
        <end position="333"/>
    </location>
</feature>
<feature type="region of interest" description="Disordered" evidence="1">
    <location>
        <begin position="1"/>
        <end position="33"/>
    </location>
</feature>
<dbReference type="Proteomes" id="UP001385951">
    <property type="component" value="Unassembled WGS sequence"/>
</dbReference>
<feature type="compositionally biased region" description="Pro residues" evidence="1">
    <location>
        <begin position="406"/>
        <end position="419"/>
    </location>
</feature>
<feature type="compositionally biased region" description="Low complexity" evidence="1">
    <location>
        <begin position="304"/>
        <end position="316"/>
    </location>
</feature>
<evidence type="ECO:0000313" key="3">
    <source>
        <dbReference type="EMBL" id="KAK7686269.1"/>
    </source>
</evidence>
<evidence type="ECO:0000256" key="1">
    <source>
        <dbReference type="SAM" id="MobiDB-lite"/>
    </source>
</evidence>
<dbReference type="InterPro" id="IPR024771">
    <property type="entry name" value="SUZ"/>
</dbReference>
<dbReference type="GO" id="GO:0003676">
    <property type="term" value="F:nucleic acid binding"/>
    <property type="evidence" value="ECO:0007669"/>
    <property type="project" value="InterPro"/>
</dbReference>
<dbReference type="PANTHER" id="PTHR15672">
    <property type="entry name" value="CAMP-REGULATED PHOSPHOPROTEIN 21 RELATED R3H DOMAIN CONTAINING PROTEIN"/>
    <property type="match status" value="1"/>
</dbReference>
<dbReference type="Gene3D" id="3.30.1370.50">
    <property type="entry name" value="R3H-like domain"/>
    <property type="match status" value="1"/>
</dbReference>
<dbReference type="Pfam" id="PF12752">
    <property type="entry name" value="SUZ"/>
    <property type="match status" value="1"/>
</dbReference>
<feature type="region of interest" description="Disordered" evidence="1">
    <location>
        <begin position="178"/>
        <end position="225"/>
    </location>
</feature>
<proteinExistence type="predicted"/>
<gene>
    <name evidence="3" type="ORF">QCA50_010491</name>
</gene>
<keyword evidence="4" id="KW-1185">Reference proteome</keyword>
<feature type="compositionally biased region" description="Low complexity" evidence="1">
    <location>
        <begin position="536"/>
        <end position="548"/>
    </location>
</feature>
<dbReference type="EMBL" id="JASBNA010000017">
    <property type="protein sequence ID" value="KAK7686269.1"/>
    <property type="molecule type" value="Genomic_DNA"/>
</dbReference>
<organism evidence="3 4">
    <name type="scientific">Cerrena zonata</name>
    <dbReference type="NCBI Taxonomy" id="2478898"/>
    <lineage>
        <taxon>Eukaryota</taxon>
        <taxon>Fungi</taxon>
        <taxon>Dikarya</taxon>
        <taxon>Basidiomycota</taxon>
        <taxon>Agaricomycotina</taxon>
        <taxon>Agaricomycetes</taxon>
        <taxon>Polyporales</taxon>
        <taxon>Cerrenaceae</taxon>
        <taxon>Cerrena</taxon>
    </lineage>
</organism>
<feature type="compositionally biased region" description="Low complexity" evidence="1">
    <location>
        <begin position="256"/>
        <end position="293"/>
    </location>
</feature>
<name>A0AAW0G4I9_9APHY</name>
<evidence type="ECO:0000259" key="2">
    <source>
        <dbReference type="PROSITE" id="PS51673"/>
    </source>
</evidence>
<dbReference type="PROSITE" id="PS51673">
    <property type="entry name" value="SUZ"/>
    <property type="match status" value="1"/>
</dbReference>
<dbReference type="InterPro" id="IPR051937">
    <property type="entry name" value="R3H_domain_containing"/>
</dbReference>
<comment type="caution">
    <text evidence="3">The sequence shown here is derived from an EMBL/GenBank/DDBJ whole genome shotgun (WGS) entry which is preliminary data.</text>
</comment>
<sequence length="867" mass="92373">MEEVTLAPSPTIAQNITPSATGSASAPELRSLQSPSFPHITSSPLVDVALAQSSPHNGSSDSLSISGDAVSYTETIIEALRSKDRLYVLKLGEMIENLITDRVRLELNPSTSYQRMLVHRCSSYYNVTPETDPNSKIIYVSHRVDSRIPARRISELVPAEESAQPAFKIMRRAIQDRSRARYHSQPGSVAGDDGELSDVEPSESGSVSARSNATGSSRRHRTIEEREAAYNEARMRIFKDLEDKEKQKDKDMSANSSTFSLISGSGSTSGGRSSMGDMDDSASSAATESEWSGPSRDKRDIRTRPSGTSSSRSYTTQNGSNSSRNSRATSPSYPTMYDPPPGAPYDPAYAHPHGYVQYHQYFNPYPPPPPPASQFVQPYWYGSYPAGHPQSPPHHPDPTGSSDPTTYPPPPPPPPPPMPYMGQYWSPPGQSPPGVPPPGPAPNMNPQHPGPPPPPLQHSTSSQGHPAPAPQNMQYIYPPSAPYGPYPTGGYYTPPSYQPGHQAYTPPVPPQPYYPEMIQHPDGMGPPAINGHGLDNSNLSRTSSRNSNGHTNGVGRRGAPRARQSWSYGAGPTMTGLNHNVGGHEVVGPRLTTRRTSNNSNGSGSGGGGNRTPGDESSSTTSSSTTSSSSQRTFTSTSSKHPLPARPDWAVGLKVTNHPHHSNPHSRTMSPARIGGHLNQHGNHHPRQSQQQPALQPNDFPPLPSGSEKKAAPVAGGAWTNASSMRSVLTSANNASGASGTALVHYPNTQSPPAGPGSSNGRPDEMEPGFERPPPRSNAELFNPKASVRRTPGSRGNSYPGTPDEKLGDVGRGSDSIKIYDVVNDAVTDQLAGLELNDQVSPSIVNEPESVAEAAIVEGGGSSSLPS</sequence>
<feature type="compositionally biased region" description="Basic and acidic residues" evidence="1">
    <location>
        <begin position="762"/>
        <end position="774"/>
    </location>
</feature>
<dbReference type="CDD" id="cd02642">
    <property type="entry name" value="R3H_encore_like"/>
    <property type="match status" value="1"/>
</dbReference>
<feature type="compositionally biased region" description="Polar residues" evidence="1">
    <location>
        <begin position="11"/>
        <end position="24"/>
    </location>
</feature>
<dbReference type="AlphaFoldDB" id="A0AAW0G4I9"/>
<feature type="compositionally biased region" description="Polar residues" evidence="1">
    <location>
        <begin position="747"/>
        <end position="761"/>
    </location>
</feature>
<feature type="compositionally biased region" description="Low complexity" evidence="1">
    <location>
        <begin position="734"/>
        <end position="743"/>
    </location>
</feature>
<feature type="compositionally biased region" description="Low complexity" evidence="1">
    <location>
        <begin position="345"/>
        <end position="355"/>
    </location>
</feature>
<protein>
    <recommendedName>
        <fullName evidence="2">SUZ domain-containing protein</fullName>
    </recommendedName>
</protein>
<feature type="compositionally biased region" description="Low complexity" evidence="1">
    <location>
        <begin position="617"/>
        <end position="639"/>
    </location>
</feature>
<reference evidence="3 4" key="1">
    <citation type="submission" date="2022-09" db="EMBL/GenBank/DDBJ databases">
        <authorList>
            <person name="Palmer J.M."/>
        </authorList>
    </citation>
    <scope>NUCLEOTIDE SEQUENCE [LARGE SCALE GENOMIC DNA]</scope>
    <source>
        <strain evidence="3 4">DSM 7382</strain>
    </source>
</reference>
<feature type="compositionally biased region" description="Acidic residues" evidence="1">
    <location>
        <begin position="192"/>
        <end position="201"/>
    </location>
</feature>
<dbReference type="SUPFAM" id="SSF82708">
    <property type="entry name" value="R3H domain"/>
    <property type="match status" value="1"/>
</dbReference>
<feature type="region of interest" description="Disordered" evidence="1">
    <location>
        <begin position="734"/>
        <end position="813"/>
    </location>
</feature>
<feature type="compositionally biased region" description="Polar residues" evidence="1">
    <location>
        <begin position="203"/>
        <end position="216"/>
    </location>
</feature>
<feature type="region of interest" description="Disordered" evidence="1">
    <location>
        <begin position="244"/>
        <end position="481"/>
    </location>
</feature>
<accession>A0AAW0G4I9</accession>